<dbReference type="EMBL" id="JAWZYT010001773">
    <property type="protein sequence ID" value="KAK4309256.1"/>
    <property type="molecule type" value="Genomic_DNA"/>
</dbReference>
<evidence type="ECO:0000256" key="3">
    <source>
        <dbReference type="ARBA" id="ARBA00022827"/>
    </source>
</evidence>
<proteinExistence type="inferred from homology"/>
<dbReference type="PANTHER" id="PTHR11455">
    <property type="entry name" value="CRYPTOCHROME"/>
    <property type="match status" value="1"/>
</dbReference>
<dbReference type="InterPro" id="IPR005101">
    <property type="entry name" value="Cryptochr/Photolyase_FAD-bd"/>
</dbReference>
<organism evidence="8 9">
    <name type="scientific">Petrolisthes manimaculis</name>
    <dbReference type="NCBI Taxonomy" id="1843537"/>
    <lineage>
        <taxon>Eukaryota</taxon>
        <taxon>Metazoa</taxon>
        <taxon>Ecdysozoa</taxon>
        <taxon>Arthropoda</taxon>
        <taxon>Crustacea</taxon>
        <taxon>Multicrustacea</taxon>
        <taxon>Malacostraca</taxon>
        <taxon>Eumalacostraca</taxon>
        <taxon>Eucarida</taxon>
        <taxon>Decapoda</taxon>
        <taxon>Pleocyemata</taxon>
        <taxon>Anomura</taxon>
        <taxon>Galatheoidea</taxon>
        <taxon>Porcellanidae</taxon>
        <taxon>Petrolisthes</taxon>
    </lineage>
</organism>
<keyword evidence="2 4" id="KW-0285">Flavoprotein</keyword>
<feature type="binding site" evidence="4">
    <location>
        <begin position="324"/>
        <end position="328"/>
    </location>
    <ligand>
        <name>FAD</name>
        <dbReference type="ChEBI" id="CHEBI:57692"/>
    </ligand>
</feature>
<dbReference type="SUPFAM" id="SSF52425">
    <property type="entry name" value="Cryptochrome/photolyase, N-terminal domain"/>
    <property type="match status" value="1"/>
</dbReference>
<evidence type="ECO:0000313" key="8">
    <source>
        <dbReference type="EMBL" id="KAK4309256.1"/>
    </source>
</evidence>
<comment type="cofactor">
    <cofactor evidence="4">
        <name>FAD</name>
        <dbReference type="ChEBI" id="CHEBI:57692"/>
    </cofactor>
    <text evidence="4">Binds 1 FAD per subunit.</text>
</comment>
<dbReference type="InterPro" id="IPR002081">
    <property type="entry name" value="Cryptochrome/DNA_photolyase_1"/>
</dbReference>
<dbReference type="GO" id="GO:0043153">
    <property type="term" value="P:entrainment of circadian clock by photoperiod"/>
    <property type="evidence" value="ECO:0007669"/>
    <property type="project" value="TreeGrafter"/>
</dbReference>
<protein>
    <recommendedName>
        <fullName evidence="7">Photolyase/cryptochrome alpha/beta domain-containing protein</fullName>
    </recommendedName>
</protein>
<dbReference type="GO" id="GO:0005634">
    <property type="term" value="C:nucleus"/>
    <property type="evidence" value="ECO:0007669"/>
    <property type="project" value="TreeGrafter"/>
</dbReference>
<feature type="site" description="Electron transfer via tryptophanyl radical" evidence="5">
    <location>
        <position position="472"/>
    </location>
</feature>
<evidence type="ECO:0000256" key="4">
    <source>
        <dbReference type="PIRSR" id="PIRSR602081-1"/>
    </source>
</evidence>
<keyword evidence="9" id="KW-1185">Reference proteome</keyword>
<feature type="binding site" evidence="4">
    <location>
        <begin position="462"/>
        <end position="464"/>
    </location>
    <ligand>
        <name>FAD</name>
        <dbReference type="ChEBI" id="CHEBI:57692"/>
    </ligand>
</feature>
<dbReference type="FunFam" id="1.10.579.10:FF:000001">
    <property type="entry name" value="Cryptochrome 1"/>
    <property type="match status" value="1"/>
</dbReference>
<evidence type="ECO:0000256" key="6">
    <source>
        <dbReference type="SAM" id="MobiDB-lite"/>
    </source>
</evidence>
<name>A0AAE1PJ22_9EUCA</name>
<dbReference type="PROSITE" id="PS51645">
    <property type="entry name" value="PHR_CRY_ALPHA_BETA"/>
    <property type="match status" value="1"/>
</dbReference>
<evidence type="ECO:0000256" key="5">
    <source>
        <dbReference type="PIRSR" id="PIRSR602081-2"/>
    </source>
</evidence>
<reference evidence="8" key="1">
    <citation type="submission" date="2023-11" db="EMBL/GenBank/DDBJ databases">
        <title>Genome assemblies of two species of porcelain crab, Petrolisthes cinctipes and Petrolisthes manimaculis (Anomura: Porcellanidae).</title>
        <authorList>
            <person name="Angst P."/>
        </authorList>
    </citation>
    <scope>NUCLEOTIDE SEQUENCE</scope>
    <source>
        <strain evidence="8">PB745_02</strain>
        <tissue evidence="8">Gill</tissue>
    </source>
</reference>
<dbReference type="GO" id="GO:0071949">
    <property type="term" value="F:FAD binding"/>
    <property type="evidence" value="ECO:0007669"/>
    <property type="project" value="TreeGrafter"/>
</dbReference>
<dbReference type="Gene3D" id="1.25.40.80">
    <property type="match status" value="1"/>
</dbReference>
<feature type="site" description="Electron transfer via tryptophanyl radical" evidence="5">
    <location>
        <position position="395"/>
    </location>
</feature>
<evidence type="ECO:0000256" key="2">
    <source>
        <dbReference type="ARBA" id="ARBA00022630"/>
    </source>
</evidence>
<evidence type="ECO:0000313" key="9">
    <source>
        <dbReference type="Proteomes" id="UP001292094"/>
    </source>
</evidence>
<feature type="site" description="Electron transfer via tryptophanyl radical" evidence="5">
    <location>
        <position position="449"/>
    </location>
</feature>
<dbReference type="PANTHER" id="PTHR11455:SF9">
    <property type="entry name" value="CRYPTOCHROME CIRCADIAN CLOCK 5 ISOFORM X1"/>
    <property type="match status" value="1"/>
</dbReference>
<comment type="caution">
    <text evidence="8">The sequence shown here is derived from an EMBL/GenBank/DDBJ whole genome shotgun (WGS) entry which is preliminary data.</text>
</comment>
<accession>A0AAE1PJ22</accession>
<dbReference type="Pfam" id="PF00875">
    <property type="entry name" value="DNA_photolyase"/>
    <property type="match status" value="1"/>
</dbReference>
<sequence length="584" mass="66792">MMMRQVLQDFSHSLARSGCVVLALWKFPRRLVSPAMFCSFGRVCWGKGELQFLPFDVLLIYVLGKVVCDRLQRYKRGAKMTTIHWFRKGLRLHDNPALQAAVADNFELRPVFVLDPWFVSNARVGKNRWRFLAQTLNDLDVTLKAIGSRLYVIRGKPEEVFPKLFEDWKVQKITWEVDTEPYARSRDEKVEKLARECGVKVVSLVGHTLYNTEKIIATNLGKTPLTYQSLQSLVAKMGPPPYPVPALSSLPTSCIIQPQAPSGSTYNLPSLSELGIDESELGPCLYPGGETEALARLNKYMERKSWVCKFEKPKTSPNSLQPSTTVLSPYLKFGCLSPRTMYHRLIEVYKGSNHTQPPVSLLGQLLWREFFYTVGATTSNFDQMEGNPVCRQIPWIRDEKKMKAWEFGQTGFPFIDAIMTQLRKEGWIHHLARHAVACFLTRGDLWQPWEDGMKVFEELLLDADWSLNAGNWMWLSASAFFHQYFRVYSPIAFGKQTDKHGDYIRKYLPQLKKFPDNYIYEPWKAPLSVQKAANCIIGQDYPRPIVDHDIARKTNLDRMSKAYAAGKNKKSSAGSGPPAKKSRK</sequence>
<dbReference type="GO" id="GO:0003677">
    <property type="term" value="F:DNA binding"/>
    <property type="evidence" value="ECO:0007669"/>
    <property type="project" value="TreeGrafter"/>
</dbReference>
<evidence type="ECO:0000259" key="7">
    <source>
        <dbReference type="PROSITE" id="PS51645"/>
    </source>
</evidence>
<feature type="region of interest" description="Disordered" evidence="6">
    <location>
        <begin position="563"/>
        <end position="584"/>
    </location>
</feature>
<dbReference type="GO" id="GO:0032922">
    <property type="term" value="P:circadian regulation of gene expression"/>
    <property type="evidence" value="ECO:0007669"/>
    <property type="project" value="TreeGrafter"/>
</dbReference>
<dbReference type="GO" id="GO:0005737">
    <property type="term" value="C:cytoplasm"/>
    <property type="evidence" value="ECO:0007669"/>
    <property type="project" value="TreeGrafter"/>
</dbReference>
<dbReference type="InterPro" id="IPR006050">
    <property type="entry name" value="DNA_photolyase_N"/>
</dbReference>
<comment type="similarity">
    <text evidence="1">Belongs to the DNA photolyase class-1 family.</text>
</comment>
<keyword evidence="3 4" id="KW-0274">FAD</keyword>
<dbReference type="GO" id="GO:0003904">
    <property type="term" value="F:deoxyribodipyrimidine photo-lyase activity"/>
    <property type="evidence" value="ECO:0007669"/>
    <property type="project" value="TreeGrafter"/>
</dbReference>
<dbReference type="InterPro" id="IPR014729">
    <property type="entry name" value="Rossmann-like_a/b/a_fold"/>
</dbReference>
<dbReference type="Proteomes" id="UP001292094">
    <property type="component" value="Unassembled WGS sequence"/>
</dbReference>
<gene>
    <name evidence="8" type="ORF">Pmani_019095</name>
</gene>
<dbReference type="SUPFAM" id="SSF48173">
    <property type="entry name" value="Cryptochrome/photolyase FAD-binding domain"/>
    <property type="match status" value="1"/>
</dbReference>
<feature type="binding site" evidence="4">
    <location>
        <begin position="364"/>
        <end position="371"/>
    </location>
    <ligand>
        <name>FAD</name>
        <dbReference type="ChEBI" id="CHEBI:57692"/>
    </ligand>
</feature>
<dbReference type="AlphaFoldDB" id="A0AAE1PJ22"/>
<dbReference type="InterPro" id="IPR036155">
    <property type="entry name" value="Crypto/Photolyase_N_sf"/>
</dbReference>
<feature type="domain" description="Photolyase/cryptochrome alpha/beta" evidence="7">
    <location>
        <begin position="80"/>
        <end position="209"/>
    </location>
</feature>
<dbReference type="InterPro" id="IPR036134">
    <property type="entry name" value="Crypto/Photolyase_FAD-like_sf"/>
</dbReference>
<dbReference type="Gene3D" id="1.10.579.10">
    <property type="entry name" value="DNA Cyclobutane Dipyrimidine Photolyase, subunit A, domain 3"/>
    <property type="match status" value="1"/>
</dbReference>
<dbReference type="Gene3D" id="3.40.50.620">
    <property type="entry name" value="HUPs"/>
    <property type="match status" value="1"/>
</dbReference>
<dbReference type="Pfam" id="PF03441">
    <property type="entry name" value="FAD_binding_7"/>
    <property type="match status" value="1"/>
</dbReference>
<evidence type="ECO:0000256" key="1">
    <source>
        <dbReference type="ARBA" id="ARBA00005862"/>
    </source>
</evidence>